<evidence type="ECO:0000313" key="2">
    <source>
        <dbReference type="Proteomes" id="UP001497623"/>
    </source>
</evidence>
<comment type="caution">
    <text evidence="1">The sequence shown here is derived from an EMBL/GenBank/DDBJ whole genome shotgun (WGS) entry which is preliminary data.</text>
</comment>
<dbReference type="AlphaFoldDB" id="A0AAV2SIM6"/>
<name>A0AAV2SIM6_MEGNR</name>
<organism evidence="1 2">
    <name type="scientific">Meganyctiphanes norvegica</name>
    <name type="common">Northern krill</name>
    <name type="synonym">Thysanopoda norvegica</name>
    <dbReference type="NCBI Taxonomy" id="48144"/>
    <lineage>
        <taxon>Eukaryota</taxon>
        <taxon>Metazoa</taxon>
        <taxon>Ecdysozoa</taxon>
        <taxon>Arthropoda</taxon>
        <taxon>Crustacea</taxon>
        <taxon>Multicrustacea</taxon>
        <taxon>Malacostraca</taxon>
        <taxon>Eumalacostraca</taxon>
        <taxon>Eucarida</taxon>
        <taxon>Euphausiacea</taxon>
        <taxon>Euphausiidae</taxon>
        <taxon>Meganyctiphanes</taxon>
    </lineage>
</organism>
<dbReference type="Proteomes" id="UP001497623">
    <property type="component" value="Unassembled WGS sequence"/>
</dbReference>
<gene>
    <name evidence="1" type="ORF">MNOR_LOCUS37248</name>
</gene>
<protein>
    <submittedName>
        <fullName evidence="1">Uncharacterized protein</fullName>
    </submittedName>
</protein>
<sequence>MCRICSKIVHPKHRTDKLNPFDLKYNPFDFKINVLHLVVDVTFSIIKVGIIPSLNIGHHYIKQCKITTKPWMDMLGMLKPIQYEQDEISNDYLDVLKQPKKKENRDIPGELSALKTISSNEHTEINIENHKQVGETSDNSKKRIIQDDSSIDAKWKGDEAYSTEPVNMEHLKDNRIRENIMQSIAENSYQNLVKKENHHSHQN</sequence>
<dbReference type="EMBL" id="CAXKWB010073538">
    <property type="protein sequence ID" value="CAL4197356.1"/>
    <property type="molecule type" value="Genomic_DNA"/>
</dbReference>
<reference evidence="1 2" key="1">
    <citation type="submission" date="2024-05" db="EMBL/GenBank/DDBJ databases">
        <authorList>
            <person name="Wallberg A."/>
        </authorList>
    </citation>
    <scope>NUCLEOTIDE SEQUENCE [LARGE SCALE GENOMIC DNA]</scope>
</reference>
<evidence type="ECO:0000313" key="1">
    <source>
        <dbReference type="EMBL" id="CAL4197356.1"/>
    </source>
</evidence>
<accession>A0AAV2SIM6</accession>
<keyword evidence="2" id="KW-1185">Reference proteome</keyword>
<proteinExistence type="predicted"/>
<feature type="non-terminal residue" evidence="1">
    <location>
        <position position="203"/>
    </location>
</feature>